<protein>
    <submittedName>
        <fullName evidence="1">Uncharacterized protein</fullName>
    </submittedName>
</protein>
<comment type="caution">
    <text evidence="1">The sequence shown here is derived from an EMBL/GenBank/DDBJ whole genome shotgun (WGS) entry which is preliminary data.</text>
</comment>
<organism evidence="1 2">
    <name type="scientific">Riccia fluitans</name>
    <dbReference type="NCBI Taxonomy" id="41844"/>
    <lineage>
        <taxon>Eukaryota</taxon>
        <taxon>Viridiplantae</taxon>
        <taxon>Streptophyta</taxon>
        <taxon>Embryophyta</taxon>
        <taxon>Marchantiophyta</taxon>
        <taxon>Marchantiopsida</taxon>
        <taxon>Marchantiidae</taxon>
        <taxon>Marchantiales</taxon>
        <taxon>Ricciaceae</taxon>
        <taxon>Riccia</taxon>
    </lineage>
</organism>
<sequence>MIGMAELGAPTAILSSWPRGMPEDSRRPRGKCKRAGKIGWRCSVGFMWKNSHLMFFLMAVVRHLSDLELLEYIFPVWEDDMRPH</sequence>
<evidence type="ECO:0000313" key="2">
    <source>
        <dbReference type="Proteomes" id="UP001605036"/>
    </source>
</evidence>
<accession>A0ABD1YYV4</accession>
<name>A0ABD1YYV4_9MARC</name>
<reference evidence="1 2" key="1">
    <citation type="submission" date="2024-09" db="EMBL/GenBank/DDBJ databases">
        <title>Chromosome-scale assembly of Riccia fluitans.</title>
        <authorList>
            <person name="Paukszto L."/>
            <person name="Sawicki J."/>
            <person name="Karawczyk K."/>
            <person name="Piernik-Szablinska J."/>
            <person name="Szczecinska M."/>
            <person name="Mazdziarz M."/>
        </authorList>
    </citation>
    <scope>NUCLEOTIDE SEQUENCE [LARGE SCALE GENOMIC DNA]</scope>
    <source>
        <strain evidence="1">Rf_01</strain>
        <tissue evidence="1">Aerial parts of the thallus</tissue>
    </source>
</reference>
<keyword evidence="2" id="KW-1185">Reference proteome</keyword>
<gene>
    <name evidence="1" type="ORF">R1flu_006468</name>
</gene>
<proteinExistence type="predicted"/>
<evidence type="ECO:0000313" key="1">
    <source>
        <dbReference type="EMBL" id="KAL2634989.1"/>
    </source>
</evidence>
<dbReference type="EMBL" id="JBHFFA010000003">
    <property type="protein sequence ID" value="KAL2634989.1"/>
    <property type="molecule type" value="Genomic_DNA"/>
</dbReference>
<dbReference type="AlphaFoldDB" id="A0ABD1YYV4"/>
<dbReference type="Proteomes" id="UP001605036">
    <property type="component" value="Unassembled WGS sequence"/>
</dbReference>